<feature type="compositionally biased region" description="Polar residues" evidence="1">
    <location>
        <begin position="77"/>
        <end position="100"/>
    </location>
</feature>
<accession>A0ABD2YWP6</accession>
<feature type="compositionally biased region" description="Polar residues" evidence="1">
    <location>
        <begin position="11"/>
        <end position="42"/>
    </location>
</feature>
<feature type="region of interest" description="Disordered" evidence="1">
    <location>
        <begin position="1"/>
        <end position="100"/>
    </location>
</feature>
<organism evidence="2 3">
    <name type="scientific">Cinchona calisaya</name>
    <dbReference type="NCBI Taxonomy" id="153742"/>
    <lineage>
        <taxon>Eukaryota</taxon>
        <taxon>Viridiplantae</taxon>
        <taxon>Streptophyta</taxon>
        <taxon>Embryophyta</taxon>
        <taxon>Tracheophyta</taxon>
        <taxon>Spermatophyta</taxon>
        <taxon>Magnoliopsida</taxon>
        <taxon>eudicotyledons</taxon>
        <taxon>Gunneridae</taxon>
        <taxon>Pentapetalae</taxon>
        <taxon>asterids</taxon>
        <taxon>lamiids</taxon>
        <taxon>Gentianales</taxon>
        <taxon>Rubiaceae</taxon>
        <taxon>Cinchonoideae</taxon>
        <taxon>Cinchoneae</taxon>
        <taxon>Cinchona</taxon>
    </lineage>
</organism>
<reference evidence="2 3" key="1">
    <citation type="submission" date="2024-11" db="EMBL/GenBank/DDBJ databases">
        <title>A near-complete genome assembly of Cinchona calisaya.</title>
        <authorList>
            <person name="Lian D.C."/>
            <person name="Zhao X.W."/>
            <person name="Wei L."/>
        </authorList>
    </citation>
    <scope>NUCLEOTIDE SEQUENCE [LARGE SCALE GENOMIC DNA]</scope>
    <source>
        <tissue evidence="2">Nenye</tissue>
    </source>
</reference>
<evidence type="ECO:0000313" key="3">
    <source>
        <dbReference type="Proteomes" id="UP001630127"/>
    </source>
</evidence>
<proteinExistence type="predicted"/>
<name>A0ABD2YWP6_9GENT</name>
<sequence length="100" mass="10658">MAPYRKRLKRNCSSNTSVPSQHQPTSNSNLVSQLASTVPYQHQPTSNSSLVSPSVSTVSPQHQSTSNSSLVSQSASANEGGQNNIQHRPTPASNIENISN</sequence>
<evidence type="ECO:0000313" key="2">
    <source>
        <dbReference type="EMBL" id="KAL3510257.1"/>
    </source>
</evidence>
<evidence type="ECO:0000256" key="1">
    <source>
        <dbReference type="SAM" id="MobiDB-lite"/>
    </source>
</evidence>
<protein>
    <submittedName>
        <fullName evidence="2">Uncharacterized protein</fullName>
    </submittedName>
</protein>
<gene>
    <name evidence="2" type="ORF">ACH5RR_029658</name>
</gene>
<feature type="compositionally biased region" description="Low complexity" evidence="1">
    <location>
        <begin position="43"/>
        <end position="76"/>
    </location>
</feature>
<dbReference type="Proteomes" id="UP001630127">
    <property type="component" value="Unassembled WGS sequence"/>
</dbReference>
<dbReference type="EMBL" id="JBJUIK010000012">
    <property type="protein sequence ID" value="KAL3510257.1"/>
    <property type="molecule type" value="Genomic_DNA"/>
</dbReference>
<dbReference type="AlphaFoldDB" id="A0ABD2YWP6"/>
<feature type="compositionally biased region" description="Basic residues" evidence="1">
    <location>
        <begin position="1"/>
        <end position="10"/>
    </location>
</feature>
<comment type="caution">
    <text evidence="2">The sequence shown here is derived from an EMBL/GenBank/DDBJ whole genome shotgun (WGS) entry which is preliminary data.</text>
</comment>
<keyword evidence="3" id="KW-1185">Reference proteome</keyword>